<accession>A0A3G5AF37</accession>
<feature type="non-terminal residue" evidence="1">
    <location>
        <position position="1"/>
    </location>
</feature>
<evidence type="ECO:0000313" key="1">
    <source>
        <dbReference type="EMBL" id="AYV85797.1"/>
    </source>
</evidence>
<organism evidence="1">
    <name type="scientific">Satyrvirus sp</name>
    <dbReference type="NCBI Taxonomy" id="2487771"/>
    <lineage>
        <taxon>Viruses</taxon>
        <taxon>Varidnaviria</taxon>
        <taxon>Bamfordvirae</taxon>
        <taxon>Nucleocytoviricota</taxon>
        <taxon>Megaviricetes</taxon>
        <taxon>Imitervirales</taxon>
        <taxon>Mimiviridae</taxon>
        <taxon>Megamimivirinae</taxon>
    </lineage>
</organism>
<proteinExistence type="predicted"/>
<name>A0A3G5AF37_9VIRU</name>
<protein>
    <submittedName>
        <fullName evidence="1">Uncharacterized protein</fullName>
    </submittedName>
</protein>
<reference evidence="1" key="1">
    <citation type="submission" date="2018-10" db="EMBL/GenBank/DDBJ databases">
        <title>Hidden diversity of soil giant viruses.</title>
        <authorList>
            <person name="Schulz F."/>
            <person name="Alteio L."/>
            <person name="Goudeau D."/>
            <person name="Ryan E.M."/>
            <person name="Malmstrom R.R."/>
            <person name="Blanchard J."/>
            <person name="Woyke T."/>
        </authorList>
    </citation>
    <scope>NUCLEOTIDE SEQUENCE</scope>
    <source>
        <strain evidence="1">SAV1</strain>
    </source>
</reference>
<gene>
    <name evidence="1" type="ORF">Satyrvirus43_1</name>
</gene>
<dbReference type="EMBL" id="MK072479">
    <property type="protein sequence ID" value="AYV85797.1"/>
    <property type="molecule type" value="Genomic_DNA"/>
</dbReference>
<sequence>VKNRLDRIKDTAEEYVVVVMIANVINAHIIKKDKGKFAIRMHQKRHP</sequence>